<reference evidence="2" key="1">
    <citation type="submission" date="2020-05" db="EMBL/GenBank/DDBJ databases">
        <authorList>
            <person name="Chiriac C."/>
            <person name="Salcher M."/>
            <person name="Ghai R."/>
            <person name="Kavagutti S V."/>
        </authorList>
    </citation>
    <scope>NUCLEOTIDE SEQUENCE</scope>
</reference>
<organism evidence="2">
    <name type="scientific">freshwater metagenome</name>
    <dbReference type="NCBI Taxonomy" id="449393"/>
    <lineage>
        <taxon>unclassified sequences</taxon>
        <taxon>metagenomes</taxon>
        <taxon>ecological metagenomes</taxon>
    </lineage>
</organism>
<dbReference type="Gene3D" id="3.30.2130.10">
    <property type="entry name" value="VC0802-like"/>
    <property type="match status" value="1"/>
</dbReference>
<sequence>MPPYAARVPPPVQPLRLLPGRLVVERGTADAPADGWIALVRAPDGLTVVRPVRDDEAPAEPWRAFHGEAAHDLDLPGMLLAVLRPLSEAGLPVFVCSTFDADLVLVPADRVDEAAGRLRDAGHEVRR</sequence>
<accession>A0A6J7INC1</accession>
<evidence type="ECO:0000313" key="2">
    <source>
        <dbReference type="EMBL" id="CAB4932499.1"/>
    </source>
</evidence>
<gene>
    <name evidence="2" type="ORF">UFOPK3564_02454</name>
</gene>
<proteinExistence type="predicted"/>
<dbReference type="SUPFAM" id="SSF55021">
    <property type="entry name" value="ACT-like"/>
    <property type="match status" value="1"/>
</dbReference>
<feature type="domain" description="CASTOR ACT" evidence="1">
    <location>
        <begin position="61"/>
        <end position="118"/>
    </location>
</feature>
<dbReference type="AlphaFoldDB" id="A0A6J7INC1"/>
<dbReference type="Pfam" id="PF13840">
    <property type="entry name" value="ACT_7"/>
    <property type="match status" value="1"/>
</dbReference>
<evidence type="ECO:0000259" key="1">
    <source>
        <dbReference type="Pfam" id="PF13840"/>
    </source>
</evidence>
<name>A0A6J7INC1_9ZZZZ</name>
<dbReference type="EMBL" id="CAFBMK010000173">
    <property type="protein sequence ID" value="CAB4932499.1"/>
    <property type="molecule type" value="Genomic_DNA"/>
</dbReference>
<dbReference type="InterPro" id="IPR045865">
    <property type="entry name" value="ACT-like_dom_sf"/>
</dbReference>
<protein>
    <submittedName>
        <fullName evidence="2">Unannotated protein</fullName>
    </submittedName>
</protein>
<dbReference type="InterPro" id="IPR027795">
    <property type="entry name" value="CASTOR_ACT_dom"/>
</dbReference>